<sequence>MAPLQLYVWGPAFGLPSIDAECNAAIAYLAQTTSKADFQLIQSSPSAVPTHHLPALHDPVTATWSSGFSSIVRHLQSHPPPSFHDHSLPASSSRALADNTAYTTFLAAHGTPLIALSFYVSSANWTATTRPAYSKILPFPLPWTEVSGIRTHMAERAEHLGMSSLDTDAEAEKERQEEEAAANAGWITVPAALRRGPRTVGEVLVPEQKRRIKLEGLVKDVLDVVAEVNLSEASEGTPTTLKCVVYGYLSLMLVEEVPRAWLSEVVRQKYPSLTKFVGEFGRQVGEVESLPWVEEHESNQALAVQTRFAHGVVHEIPWIGEVWRRWWAGRRMRGAGKTETNSGEGVLLAGGSVVMLAIAAGVFVFKRLPRFGATVQRWEMAPVGFGGLGAAGEFLSNVFVKLE</sequence>
<gene>
    <name evidence="9" type="ORF">QBC35DRAFT_375062</name>
</gene>
<keyword evidence="4" id="KW-0653">Protein transport</keyword>
<dbReference type="EMBL" id="MU864357">
    <property type="protein sequence ID" value="KAK4191902.1"/>
    <property type="molecule type" value="Genomic_DNA"/>
</dbReference>
<evidence type="ECO:0000313" key="10">
    <source>
        <dbReference type="Proteomes" id="UP001302126"/>
    </source>
</evidence>
<dbReference type="GO" id="GO:0001401">
    <property type="term" value="C:SAM complex"/>
    <property type="evidence" value="ECO:0007669"/>
    <property type="project" value="InterPro"/>
</dbReference>
<evidence type="ECO:0000256" key="3">
    <source>
        <dbReference type="ARBA" id="ARBA00022787"/>
    </source>
</evidence>
<evidence type="ECO:0000256" key="4">
    <source>
        <dbReference type="ARBA" id="ARBA00022927"/>
    </source>
</evidence>
<evidence type="ECO:0000256" key="1">
    <source>
        <dbReference type="ARBA" id="ARBA00004294"/>
    </source>
</evidence>
<dbReference type="CDD" id="cd03078">
    <property type="entry name" value="GST_N_Metaxin1_like"/>
    <property type="match status" value="1"/>
</dbReference>
<keyword evidence="7" id="KW-0812">Transmembrane</keyword>
<dbReference type="AlphaFoldDB" id="A0AAN7AMU6"/>
<reference evidence="9" key="2">
    <citation type="submission" date="2023-05" db="EMBL/GenBank/DDBJ databases">
        <authorList>
            <consortium name="Lawrence Berkeley National Laboratory"/>
            <person name="Steindorff A."/>
            <person name="Hensen N."/>
            <person name="Bonometti L."/>
            <person name="Westerberg I."/>
            <person name="Brannstrom I.O."/>
            <person name="Guillou S."/>
            <person name="Cros-Aarteil S."/>
            <person name="Calhoun S."/>
            <person name="Haridas S."/>
            <person name="Kuo A."/>
            <person name="Mondo S."/>
            <person name="Pangilinan J."/>
            <person name="Riley R."/>
            <person name="Labutti K."/>
            <person name="Andreopoulos B."/>
            <person name="Lipzen A."/>
            <person name="Chen C."/>
            <person name="Yanf M."/>
            <person name="Daum C."/>
            <person name="Ng V."/>
            <person name="Clum A."/>
            <person name="Ohm R."/>
            <person name="Martin F."/>
            <person name="Silar P."/>
            <person name="Natvig D."/>
            <person name="Lalanne C."/>
            <person name="Gautier V."/>
            <person name="Ament-Velasquez S.L."/>
            <person name="Kruys A."/>
            <person name="Hutchinson M.I."/>
            <person name="Powell A.J."/>
            <person name="Barry K."/>
            <person name="Miller A.N."/>
            <person name="Grigoriev I.V."/>
            <person name="Debuchy R."/>
            <person name="Gladieux P."/>
            <person name="Thoren M.H."/>
            <person name="Johannesson H."/>
        </authorList>
    </citation>
    <scope>NUCLEOTIDE SEQUENCE</scope>
    <source>
        <strain evidence="9">PSN309</strain>
    </source>
</reference>
<dbReference type="GO" id="GO:0015031">
    <property type="term" value="P:protein transport"/>
    <property type="evidence" value="ECO:0007669"/>
    <property type="project" value="UniProtKB-KW"/>
</dbReference>
<dbReference type="Proteomes" id="UP001302126">
    <property type="component" value="Unassembled WGS sequence"/>
</dbReference>
<keyword evidence="10" id="KW-1185">Reference proteome</keyword>
<name>A0AAN7AMU6_9PEZI</name>
<evidence type="ECO:0000259" key="8">
    <source>
        <dbReference type="Pfam" id="PF10568"/>
    </source>
</evidence>
<comment type="subcellular location">
    <subcellularLocation>
        <location evidence="1">Mitochondrion outer membrane</location>
    </subcellularLocation>
</comment>
<protein>
    <submittedName>
        <fullName evidence="9">Tom37 C-terminal domain-containing protein</fullName>
    </submittedName>
</protein>
<proteinExistence type="predicted"/>
<keyword evidence="5" id="KW-0496">Mitochondrion</keyword>
<dbReference type="GO" id="GO:0007005">
    <property type="term" value="P:mitochondrion organization"/>
    <property type="evidence" value="ECO:0007669"/>
    <property type="project" value="TreeGrafter"/>
</dbReference>
<evidence type="ECO:0000256" key="6">
    <source>
        <dbReference type="ARBA" id="ARBA00023136"/>
    </source>
</evidence>
<evidence type="ECO:0000256" key="5">
    <source>
        <dbReference type="ARBA" id="ARBA00023128"/>
    </source>
</evidence>
<evidence type="ECO:0000256" key="7">
    <source>
        <dbReference type="SAM" id="Phobius"/>
    </source>
</evidence>
<dbReference type="PANTHER" id="PTHR12289:SF41">
    <property type="entry name" value="FAILED AXON CONNECTIONS-RELATED"/>
    <property type="match status" value="1"/>
</dbReference>
<keyword evidence="7" id="KW-1133">Transmembrane helix</keyword>
<comment type="caution">
    <text evidence="9">The sequence shown here is derived from an EMBL/GenBank/DDBJ whole genome shotgun (WGS) entry which is preliminary data.</text>
</comment>
<feature type="domain" description="Mitochondrial outer membrane transport complex Sam37/metaxin N-terminal" evidence="8">
    <location>
        <begin position="22"/>
        <end position="147"/>
    </location>
</feature>
<dbReference type="InterPro" id="IPR050931">
    <property type="entry name" value="Mito_Protein_Transport_Metaxin"/>
</dbReference>
<reference evidence="9" key="1">
    <citation type="journal article" date="2023" name="Mol. Phylogenet. Evol.">
        <title>Genome-scale phylogeny and comparative genomics of the fungal order Sordariales.</title>
        <authorList>
            <person name="Hensen N."/>
            <person name="Bonometti L."/>
            <person name="Westerberg I."/>
            <person name="Brannstrom I.O."/>
            <person name="Guillou S."/>
            <person name="Cros-Aarteil S."/>
            <person name="Calhoun S."/>
            <person name="Haridas S."/>
            <person name="Kuo A."/>
            <person name="Mondo S."/>
            <person name="Pangilinan J."/>
            <person name="Riley R."/>
            <person name="LaButti K."/>
            <person name="Andreopoulos B."/>
            <person name="Lipzen A."/>
            <person name="Chen C."/>
            <person name="Yan M."/>
            <person name="Daum C."/>
            <person name="Ng V."/>
            <person name="Clum A."/>
            <person name="Steindorff A."/>
            <person name="Ohm R.A."/>
            <person name="Martin F."/>
            <person name="Silar P."/>
            <person name="Natvig D.O."/>
            <person name="Lalanne C."/>
            <person name="Gautier V."/>
            <person name="Ament-Velasquez S.L."/>
            <person name="Kruys A."/>
            <person name="Hutchinson M.I."/>
            <person name="Powell A.J."/>
            <person name="Barry K."/>
            <person name="Miller A.N."/>
            <person name="Grigoriev I.V."/>
            <person name="Debuchy R."/>
            <person name="Gladieux P."/>
            <person name="Hiltunen Thoren M."/>
            <person name="Johannesson H."/>
        </authorList>
    </citation>
    <scope>NUCLEOTIDE SEQUENCE</scope>
    <source>
        <strain evidence="9">PSN309</strain>
    </source>
</reference>
<dbReference type="InterPro" id="IPR019564">
    <property type="entry name" value="Sam37/metaxin_N"/>
</dbReference>
<organism evidence="9 10">
    <name type="scientific">Podospora australis</name>
    <dbReference type="NCBI Taxonomy" id="1536484"/>
    <lineage>
        <taxon>Eukaryota</taxon>
        <taxon>Fungi</taxon>
        <taxon>Dikarya</taxon>
        <taxon>Ascomycota</taxon>
        <taxon>Pezizomycotina</taxon>
        <taxon>Sordariomycetes</taxon>
        <taxon>Sordariomycetidae</taxon>
        <taxon>Sordariales</taxon>
        <taxon>Podosporaceae</taxon>
        <taxon>Podospora</taxon>
    </lineage>
</organism>
<keyword evidence="3" id="KW-1000">Mitochondrion outer membrane</keyword>
<accession>A0AAN7AMU6</accession>
<keyword evidence="2" id="KW-0813">Transport</keyword>
<feature type="transmembrane region" description="Helical" evidence="7">
    <location>
        <begin position="346"/>
        <end position="365"/>
    </location>
</feature>
<dbReference type="Pfam" id="PF10568">
    <property type="entry name" value="Tom37"/>
    <property type="match status" value="1"/>
</dbReference>
<dbReference type="PANTHER" id="PTHR12289">
    <property type="entry name" value="METAXIN RELATED"/>
    <property type="match status" value="1"/>
</dbReference>
<evidence type="ECO:0000256" key="2">
    <source>
        <dbReference type="ARBA" id="ARBA00022448"/>
    </source>
</evidence>
<keyword evidence="6 7" id="KW-0472">Membrane</keyword>
<evidence type="ECO:0000313" key="9">
    <source>
        <dbReference type="EMBL" id="KAK4191902.1"/>
    </source>
</evidence>